<feature type="domain" description="Calcineurin-like phosphoesterase" evidence="1">
    <location>
        <begin position="1"/>
        <end position="244"/>
    </location>
</feature>
<dbReference type="PANTHER" id="PTHR36492">
    <property type="match status" value="1"/>
</dbReference>
<evidence type="ECO:0000313" key="3">
    <source>
        <dbReference type="Proteomes" id="UP000664779"/>
    </source>
</evidence>
<name>A0A939J8X2_9HYPH</name>
<dbReference type="GO" id="GO:0016787">
    <property type="term" value="F:hydrolase activity"/>
    <property type="evidence" value="ECO:0007669"/>
    <property type="project" value="InterPro"/>
</dbReference>
<dbReference type="InterPro" id="IPR052963">
    <property type="entry name" value="Pantetheine_PDE"/>
</dbReference>
<comment type="caution">
    <text evidence="2">The sequence shown here is derived from an EMBL/GenBank/DDBJ whole genome shotgun (WGS) entry which is preliminary data.</text>
</comment>
<organism evidence="2 3">
    <name type="scientific">Roseibium limicola</name>
    <dbReference type="NCBI Taxonomy" id="2816037"/>
    <lineage>
        <taxon>Bacteria</taxon>
        <taxon>Pseudomonadati</taxon>
        <taxon>Pseudomonadota</taxon>
        <taxon>Alphaproteobacteria</taxon>
        <taxon>Hyphomicrobiales</taxon>
        <taxon>Stappiaceae</taxon>
        <taxon>Roseibium</taxon>
    </lineage>
</organism>
<keyword evidence="3" id="KW-1185">Reference proteome</keyword>
<accession>A0A939J8X2</accession>
<sequence>MRLHAISDLHLSADNNRQAVLDLPDFGPDWLIVAGDVAERFKDIRFGIEELAKRFAKVLWVPGNHELWSIRRKNTPPPLRGVERYKALVDLVRDAGGLTPEDPFAVWGGQSHDAEPSPIVLAPLFLLYDYSFRPAHVAQEDVVRWAREHRTACGDQFYLKPDPHESREAWCAERLKLTEKRLSDALASLPEGARTVLINHYPLREELIRLPRAPRLTPWCGTRATHDWHTRFNALAAIYGHLHTRRTDHRDGTRFEEVSLGYPQQWDQSRGLAAYLRRIL</sequence>
<evidence type="ECO:0000259" key="1">
    <source>
        <dbReference type="Pfam" id="PF00149"/>
    </source>
</evidence>
<dbReference type="CDD" id="cd00838">
    <property type="entry name" value="MPP_superfamily"/>
    <property type="match status" value="1"/>
</dbReference>
<gene>
    <name evidence="2" type="ORF">J0X15_08765</name>
</gene>
<proteinExistence type="predicted"/>
<evidence type="ECO:0000313" key="2">
    <source>
        <dbReference type="EMBL" id="MBO0345309.1"/>
    </source>
</evidence>
<dbReference type="SUPFAM" id="SSF56300">
    <property type="entry name" value="Metallo-dependent phosphatases"/>
    <property type="match status" value="1"/>
</dbReference>
<dbReference type="RefSeq" id="WP_206939771.1">
    <property type="nucleotide sequence ID" value="NZ_JAFLNF010000003.1"/>
</dbReference>
<dbReference type="EMBL" id="JAFLNF010000003">
    <property type="protein sequence ID" value="MBO0345309.1"/>
    <property type="molecule type" value="Genomic_DNA"/>
</dbReference>
<dbReference type="Pfam" id="PF00149">
    <property type="entry name" value="Metallophos"/>
    <property type="match status" value="1"/>
</dbReference>
<dbReference type="InterPro" id="IPR029052">
    <property type="entry name" value="Metallo-depent_PP-like"/>
</dbReference>
<protein>
    <submittedName>
        <fullName evidence="2">Metallophosphoesterase</fullName>
    </submittedName>
</protein>
<dbReference type="InterPro" id="IPR004843">
    <property type="entry name" value="Calcineurin-like_PHP"/>
</dbReference>
<reference evidence="2" key="1">
    <citation type="submission" date="2021-03" db="EMBL/GenBank/DDBJ databases">
        <title>Roseibium sp. CAU 1637 isolated from Incheon.</title>
        <authorList>
            <person name="Kim W."/>
        </authorList>
    </citation>
    <scope>NUCLEOTIDE SEQUENCE</scope>
    <source>
        <strain evidence="2">CAU 1637</strain>
    </source>
</reference>
<dbReference type="PANTHER" id="PTHR36492:SF2">
    <property type="entry name" value="[ACYL-CARRIER-PROTEIN] PHOSPHODIESTERASE PPTH"/>
    <property type="match status" value="1"/>
</dbReference>
<dbReference type="Gene3D" id="3.60.21.10">
    <property type="match status" value="1"/>
</dbReference>
<dbReference type="AlphaFoldDB" id="A0A939J8X2"/>
<dbReference type="Proteomes" id="UP000664779">
    <property type="component" value="Unassembled WGS sequence"/>
</dbReference>